<evidence type="ECO:0000259" key="1">
    <source>
        <dbReference type="Pfam" id="PF19834"/>
    </source>
</evidence>
<dbReference type="EMBL" id="LDEV01002703">
    <property type="protein sequence ID" value="KLJ07979.1"/>
    <property type="molecule type" value="Genomic_DNA"/>
</dbReference>
<reference evidence="3" key="1">
    <citation type="journal article" date="2015" name="PLoS Genet.">
        <title>The dynamic genome and transcriptome of the human fungal pathogen Blastomyces and close relative Emmonsia.</title>
        <authorList>
            <person name="Munoz J.F."/>
            <person name="Gauthier G.M."/>
            <person name="Desjardins C.A."/>
            <person name="Gallo J.E."/>
            <person name="Holder J."/>
            <person name="Sullivan T.D."/>
            <person name="Marty A.J."/>
            <person name="Carmen J.C."/>
            <person name="Chen Z."/>
            <person name="Ding L."/>
            <person name="Gujja S."/>
            <person name="Magrini V."/>
            <person name="Misas E."/>
            <person name="Mitreva M."/>
            <person name="Priest M."/>
            <person name="Saif S."/>
            <person name="Whiston E.A."/>
            <person name="Young S."/>
            <person name="Zeng Q."/>
            <person name="Goldman W.E."/>
            <person name="Mardis E.R."/>
            <person name="Taylor J.W."/>
            <person name="McEwen J.G."/>
            <person name="Clay O.K."/>
            <person name="Klein B.S."/>
            <person name="Cuomo C.A."/>
        </authorList>
    </citation>
    <scope>NUCLEOTIDE SEQUENCE [LARGE SCALE GENOMIC DNA]</scope>
    <source>
        <strain evidence="3">UAMH 139</strain>
    </source>
</reference>
<evidence type="ECO:0000313" key="2">
    <source>
        <dbReference type="EMBL" id="KLJ07979.1"/>
    </source>
</evidence>
<accession>A0A0H1B962</accession>
<proteinExistence type="predicted"/>
<dbReference type="Pfam" id="PF19834">
    <property type="entry name" value="DUF6314"/>
    <property type="match status" value="1"/>
</dbReference>
<name>A0A0H1B962_9EURO</name>
<comment type="caution">
    <text evidence="2">The sequence shown here is derived from an EMBL/GenBank/DDBJ whole genome shotgun (WGS) entry which is preliminary data.</text>
</comment>
<dbReference type="Proteomes" id="UP000053573">
    <property type="component" value="Unassembled WGS sequence"/>
</dbReference>
<feature type="domain" description="DUF6314" evidence="1">
    <location>
        <begin position="191"/>
        <end position="244"/>
    </location>
</feature>
<sequence length="244" mass="27063">MSTPAYAYSLASRIFSSLSDPRPWILSRTLRSDNPADLNGELKGTASFLLNYENITDAGISGLLYTEEGEMPGAAGNNTAGLRWTRKYIWRLSPSPLLTKEKEAASAPREQPAKGDSYLSIWFVKLQKPASDVKHGECAPGAEDRNEPDYIFHELDIQFDGDEVLSTKQPGSMVPYPISPPPAEESNTRVVIARGQHLCINDDYQTVYAFRMGNGPSGRVLSWSSRHVVRGPKKNQDIVNLYSR</sequence>
<gene>
    <name evidence="2" type="ORF">EMPG_16548</name>
</gene>
<dbReference type="OrthoDB" id="66881at2759"/>
<protein>
    <recommendedName>
        <fullName evidence="1">DUF6314 domain-containing protein</fullName>
    </recommendedName>
</protein>
<dbReference type="InterPro" id="IPR045632">
    <property type="entry name" value="DUF6314"/>
</dbReference>
<keyword evidence="3" id="KW-1185">Reference proteome</keyword>
<organism evidence="2 3">
    <name type="scientific">Blastomyces silverae</name>
    <dbReference type="NCBI Taxonomy" id="2060906"/>
    <lineage>
        <taxon>Eukaryota</taxon>
        <taxon>Fungi</taxon>
        <taxon>Dikarya</taxon>
        <taxon>Ascomycota</taxon>
        <taxon>Pezizomycotina</taxon>
        <taxon>Eurotiomycetes</taxon>
        <taxon>Eurotiomycetidae</taxon>
        <taxon>Onygenales</taxon>
        <taxon>Ajellomycetaceae</taxon>
        <taxon>Blastomyces</taxon>
    </lineage>
</organism>
<dbReference type="STRING" id="2060906.A0A0H1B962"/>
<evidence type="ECO:0000313" key="3">
    <source>
        <dbReference type="Proteomes" id="UP000053573"/>
    </source>
</evidence>
<dbReference type="AlphaFoldDB" id="A0A0H1B962"/>